<dbReference type="Proteomes" id="UP001151760">
    <property type="component" value="Unassembled WGS sequence"/>
</dbReference>
<keyword evidence="3" id="KW-1185">Reference proteome</keyword>
<reference evidence="2" key="1">
    <citation type="journal article" date="2022" name="Int. J. Mol. Sci.">
        <title>Draft Genome of Tanacetum Coccineum: Genomic Comparison of Closely Related Tanacetum-Family Plants.</title>
        <authorList>
            <person name="Yamashiro T."/>
            <person name="Shiraishi A."/>
            <person name="Nakayama K."/>
            <person name="Satake H."/>
        </authorList>
    </citation>
    <scope>NUCLEOTIDE SEQUENCE</scope>
</reference>
<sequence>MIKSRGCYNDKDNDDDEGPSAGSNHGRSTKRRRSDSAASGSAQPPPKDDDQSSKKPRESDASATKQHPALTSTGWMKGMTQIWRTLTTLTFLRCRPLLGLSRFQKARDLLHPNHNGPFPRMISWNQRLTGQIHTPQRIKFLRRTSFKGRRMILGHSSNGSADEQERRSSAKLI</sequence>
<name>A0ABQ4XB94_9ASTR</name>
<gene>
    <name evidence="2" type="ORF">Tco_0657250</name>
</gene>
<evidence type="ECO:0000313" key="3">
    <source>
        <dbReference type="Proteomes" id="UP001151760"/>
    </source>
</evidence>
<proteinExistence type="predicted"/>
<dbReference type="EMBL" id="BQNB010009363">
    <property type="protein sequence ID" value="GJS62466.1"/>
    <property type="molecule type" value="Genomic_DNA"/>
</dbReference>
<reference evidence="2" key="2">
    <citation type="submission" date="2022-01" db="EMBL/GenBank/DDBJ databases">
        <authorList>
            <person name="Yamashiro T."/>
            <person name="Shiraishi A."/>
            <person name="Satake H."/>
            <person name="Nakayama K."/>
        </authorList>
    </citation>
    <scope>NUCLEOTIDE SEQUENCE</scope>
</reference>
<accession>A0ABQ4XB94</accession>
<evidence type="ECO:0000256" key="1">
    <source>
        <dbReference type="SAM" id="MobiDB-lite"/>
    </source>
</evidence>
<feature type="region of interest" description="Disordered" evidence="1">
    <location>
        <begin position="152"/>
        <end position="173"/>
    </location>
</feature>
<comment type="caution">
    <text evidence="2">The sequence shown here is derived from an EMBL/GenBank/DDBJ whole genome shotgun (WGS) entry which is preliminary data.</text>
</comment>
<feature type="compositionally biased region" description="Polar residues" evidence="1">
    <location>
        <begin position="61"/>
        <end position="73"/>
    </location>
</feature>
<feature type="region of interest" description="Disordered" evidence="1">
    <location>
        <begin position="1"/>
        <end position="73"/>
    </location>
</feature>
<protein>
    <submittedName>
        <fullName evidence="2">Uncharacterized protein</fullName>
    </submittedName>
</protein>
<evidence type="ECO:0000313" key="2">
    <source>
        <dbReference type="EMBL" id="GJS62466.1"/>
    </source>
</evidence>
<feature type="compositionally biased region" description="Basic and acidic residues" evidence="1">
    <location>
        <begin position="163"/>
        <end position="173"/>
    </location>
</feature>
<feature type="compositionally biased region" description="Basic and acidic residues" evidence="1">
    <location>
        <begin position="46"/>
        <end position="60"/>
    </location>
</feature>
<organism evidence="2 3">
    <name type="scientific">Tanacetum coccineum</name>
    <dbReference type="NCBI Taxonomy" id="301880"/>
    <lineage>
        <taxon>Eukaryota</taxon>
        <taxon>Viridiplantae</taxon>
        <taxon>Streptophyta</taxon>
        <taxon>Embryophyta</taxon>
        <taxon>Tracheophyta</taxon>
        <taxon>Spermatophyta</taxon>
        <taxon>Magnoliopsida</taxon>
        <taxon>eudicotyledons</taxon>
        <taxon>Gunneridae</taxon>
        <taxon>Pentapetalae</taxon>
        <taxon>asterids</taxon>
        <taxon>campanulids</taxon>
        <taxon>Asterales</taxon>
        <taxon>Asteraceae</taxon>
        <taxon>Asteroideae</taxon>
        <taxon>Anthemideae</taxon>
        <taxon>Anthemidinae</taxon>
        <taxon>Tanacetum</taxon>
    </lineage>
</organism>